<dbReference type="PANTHER" id="PTHR36115">
    <property type="entry name" value="PROLINE-RICH ANTIGEN HOMOLOG-RELATED"/>
    <property type="match status" value="1"/>
</dbReference>
<evidence type="ECO:0000256" key="5">
    <source>
        <dbReference type="ARBA" id="ARBA00023136"/>
    </source>
</evidence>
<evidence type="ECO:0000313" key="8">
    <source>
        <dbReference type="EMBL" id="MBE0463539.1"/>
    </source>
</evidence>
<keyword evidence="9" id="KW-1185">Reference proteome</keyword>
<feature type="domain" description="RDD" evidence="7">
    <location>
        <begin position="7"/>
        <end position="139"/>
    </location>
</feature>
<protein>
    <submittedName>
        <fullName evidence="8">RDD family protein</fullName>
    </submittedName>
</protein>
<feature type="transmembrane region" description="Helical" evidence="6">
    <location>
        <begin position="21"/>
        <end position="42"/>
    </location>
</feature>
<keyword evidence="4 6" id="KW-1133">Transmembrane helix</keyword>
<evidence type="ECO:0000259" key="7">
    <source>
        <dbReference type="Pfam" id="PF06271"/>
    </source>
</evidence>
<feature type="transmembrane region" description="Helical" evidence="6">
    <location>
        <begin position="105"/>
        <end position="125"/>
    </location>
</feature>
<keyword evidence="5 6" id="KW-0472">Membrane</keyword>
<evidence type="ECO:0000313" key="9">
    <source>
        <dbReference type="Proteomes" id="UP001645038"/>
    </source>
</evidence>
<sequence length="149" mass="16629">MTNVVSAGVGRRLGAMAYDGVLVLALWLLITIIHLAFFRLILSQPVEAVGASALAVWSLRGLLLLSTTGFFCFFWQCAGMTLGMQAWRLRVQTIDGQTITLRQSLIRCGIAWLSLALFGLGYWWVLLDSRQRSWPDIASQTRTVFVPDH</sequence>
<proteinExistence type="predicted"/>
<evidence type="ECO:0000256" key="2">
    <source>
        <dbReference type="ARBA" id="ARBA00022475"/>
    </source>
</evidence>
<dbReference type="EMBL" id="RRZB01000018">
    <property type="protein sequence ID" value="MBE0463539.1"/>
    <property type="molecule type" value="Genomic_DNA"/>
</dbReference>
<comment type="subcellular location">
    <subcellularLocation>
        <location evidence="1">Cell membrane</location>
        <topology evidence="1">Multi-pass membrane protein</topology>
    </subcellularLocation>
</comment>
<dbReference type="PANTHER" id="PTHR36115:SF10">
    <property type="entry name" value="RDD DOMAIN-CONTAINING PROTEIN"/>
    <property type="match status" value="1"/>
</dbReference>
<gene>
    <name evidence="8" type="ORF">EI547_08730</name>
</gene>
<evidence type="ECO:0000256" key="4">
    <source>
        <dbReference type="ARBA" id="ARBA00022989"/>
    </source>
</evidence>
<dbReference type="RefSeq" id="WP_192538060.1">
    <property type="nucleotide sequence ID" value="NZ_RRZB01000018.1"/>
</dbReference>
<dbReference type="InterPro" id="IPR010432">
    <property type="entry name" value="RDD"/>
</dbReference>
<keyword evidence="2" id="KW-1003">Cell membrane</keyword>
<name>A0ABR9FY12_9GAMM</name>
<dbReference type="Pfam" id="PF06271">
    <property type="entry name" value="RDD"/>
    <property type="match status" value="1"/>
</dbReference>
<dbReference type="Proteomes" id="UP001645038">
    <property type="component" value="Unassembled WGS sequence"/>
</dbReference>
<keyword evidence="3 6" id="KW-0812">Transmembrane</keyword>
<reference evidence="8 9" key="1">
    <citation type="submission" date="2020-07" db="EMBL/GenBank/DDBJ databases">
        <title>Halophilic bacteria isolated from french cheeses.</title>
        <authorList>
            <person name="Kothe C.I."/>
            <person name="Farah-Kraiem B."/>
            <person name="Renault P."/>
            <person name="Dridi B."/>
        </authorList>
    </citation>
    <scope>NUCLEOTIDE SEQUENCE [LARGE SCALE GENOMIC DNA]</scope>
    <source>
        <strain evidence="8 9">FME20</strain>
    </source>
</reference>
<evidence type="ECO:0000256" key="6">
    <source>
        <dbReference type="SAM" id="Phobius"/>
    </source>
</evidence>
<comment type="caution">
    <text evidence="8">The sequence shown here is derived from an EMBL/GenBank/DDBJ whole genome shotgun (WGS) entry which is preliminary data.</text>
</comment>
<organism evidence="8 9">
    <name type="scientific">Halomonas colorata</name>
    <dbReference type="NCBI Taxonomy" id="2742615"/>
    <lineage>
        <taxon>Bacteria</taxon>
        <taxon>Pseudomonadati</taxon>
        <taxon>Pseudomonadota</taxon>
        <taxon>Gammaproteobacteria</taxon>
        <taxon>Oceanospirillales</taxon>
        <taxon>Halomonadaceae</taxon>
        <taxon>Halomonas</taxon>
    </lineage>
</organism>
<accession>A0ABR9FY12</accession>
<evidence type="ECO:0000256" key="1">
    <source>
        <dbReference type="ARBA" id="ARBA00004651"/>
    </source>
</evidence>
<feature type="transmembrane region" description="Helical" evidence="6">
    <location>
        <begin position="62"/>
        <end position="84"/>
    </location>
</feature>
<evidence type="ECO:0000256" key="3">
    <source>
        <dbReference type="ARBA" id="ARBA00022692"/>
    </source>
</evidence>
<dbReference type="InterPro" id="IPR051791">
    <property type="entry name" value="Pra-immunoreactive"/>
</dbReference>